<evidence type="ECO:0000313" key="1">
    <source>
        <dbReference type="EMBL" id="KOO06916.1"/>
    </source>
</evidence>
<keyword evidence="2" id="KW-1185">Reference proteome</keyword>
<gene>
    <name evidence="1" type="ORF">AKJ31_14540</name>
</gene>
<dbReference type="STRING" id="171383.AKJ31_14540"/>
<dbReference type="Gene3D" id="1.25.40.10">
    <property type="entry name" value="Tetratricopeptide repeat domain"/>
    <property type="match status" value="2"/>
</dbReference>
<dbReference type="InterPro" id="IPR011990">
    <property type="entry name" value="TPR-like_helical_dom_sf"/>
</dbReference>
<dbReference type="AlphaFoldDB" id="A0A0M0HXU7"/>
<dbReference type="SMART" id="SM00671">
    <property type="entry name" value="SEL1"/>
    <property type="match status" value="9"/>
</dbReference>
<comment type="caution">
    <text evidence="1">The sequence shown here is derived from an EMBL/GenBank/DDBJ whole genome shotgun (WGS) entry which is preliminary data.</text>
</comment>
<dbReference type="RefSeq" id="WP_053409839.1">
    <property type="nucleotide sequence ID" value="NZ_LHPI01000013.1"/>
</dbReference>
<evidence type="ECO:0000313" key="2">
    <source>
        <dbReference type="Proteomes" id="UP000037530"/>
    </source>
</evidence>
<dbReference type="Pfam" id="PF08238">
    <property type="entry name" value="Sel1"/>
    <property type="match status" value="8"/>
</dbReference>
<accession>A0A0M0HXU7</accession>
<dbReference type="OrthoDB" id="8561742at2"/>
<evidence type="ECO:0008006" key="3">
    <source>
        <dbReference type="Google" id="ProtNLM"/>
    </source>
</evidence>
<dbReference type="SUPFAM" id="SSF81901">
    <property type="entry name" value="HCP-like"/>
    <property type="match status" value="2"/>
</dbReference>
<sequence length="490" mass="53421">MTRPIKITLLAIALGAAFVGYHGYSDKTLSPTASNKLQDTASASLPPATEFLTDEEIQSSLIMLNEHPDPLDLLNIGNNALSENNYFAAYSAFSAAAQKYNTTAIIKLAELLEMGAIGGKPEIDRALKLYNVAFDLGSLDATLILANFYELGINVPENVDKASHYYQIAANKGNSKAIHWLIERAKSEPAFASQEQVLAWNLSLVDQGDALAMIDAANAYYIGLGTKIDKTTSIKLLEKAIQADNDSARVMLATILLDDHDIQTDPVKATELLSISAGNNNPRAQALLGNALSGFNDYKEFGIEPDNELAFKLIEKALDQNLPLAHGYAGDFYLASFGPGVDLKKAVEHFEEGAKLGDPKSMIGLALRLKSGTGIDKDYDRANQLIDQAISMNFPDAIFQKGFVYEKGAGVPVDYAKAMEYYHKAADLNISSAAYHLGFMYEKGLGLIVDTNKALEWYKKADELGDIRAKRKLDTYHKNGSFDVKNACDH</sequence>
<reference evidence="2" key="1">
    <citation type="submission" date="2015-08" db="EMBL/GenBank/DDBJ databases">
        <title>Vibrio galatheae sp. nov., a novel member of the Vibrionaceae family isolated from the Solomon Islands.</title>
        <authorList>
            <person name="Giubergia S."/>
            <person name="Machado H."/>
            <person name="Mateiu R.V."/>
            <person name="Gram L."/>
        </authorList>
    </citation>
    <scope>NUCLEOTIDE SEQUENCE [LARGE SCALE GENOMIC DNA]</scope>
    <source>
        <strain evidence="2">DSM 19134</strain>
    </source>
</reference>
<protein>
    <recommendedName>
        <fullName evidence="3">Sel1 repeat family protein</fullName>
    </recommendedName>
</protein>
<dbReference type="Proteomes" id="UP000037530">
    <property type="component" value="Unassembled WGS sequence"/>
</dbReference>
<dbReference type="EMBL" id="LHPI01000013">
    <property type="protein sequence ID" value="KOO06916.1"/>
    <property type="molecule type" value="Genomic_DNA"/>
</dbReference>
<organism evidence="1 2">
    <name type="scientific">Vibrio hepatarius</name>
    <dbReference type="NCBI Taxonomy" id="171383"/>
    <lineage>
        <taxon>Bacteria</taxon>
        <taxon>Pseudomonadati</taxon>
        <taxon>Pseudomonadota</taxon>
        <taxon>Gammaproteobacteria</taxon>
        <taxon>Vibrionales</taxon>
        <taxon>Vibrionaceae</taxon>
        <taxon>Vibrio</taxon>
        <taxon>Vibrio oreintalis group</taxon>
    </lineage>
</organism>
<dbReference type="InterPro" id="IPR050767">
    <property type="entry name" value="Sel1_AlgK"/>
</dbReference>
<proteinExistence type="predicted"/>
<dbReference type="PATRIC" id="fig|171383.3.peg.2974"/>
<dbReference type="PANTHER" id="PTHR11102">
    <property type="entry name" value="SEL-1-LIKE PROTEIN"/>
    <property type="match status" value="1"/>
</dbReference>
<name>A0A0M0HXU7_9VIBR</name>
<dbReference type="PANTHER" id="PTHR11102:SF160">
    <property type="entry name" value="ERAD-ASSOCIATED E3 UBIQUITIN-PROTEIN LIGASE COMPONENT HRD3"/>
    <property type="match status" value="1"/>
</dbReference>
<dbReference type="InterPro" id="IPR006597">
    <property type="entry name" value="Sel1-like"/>
</dbReference>